<keyword evidence="2" id="KW-1185">Reference proteome</keyword>
<evidence type="ECO:0000313" key="2">
    <source>
        <dbReference type="Proteomes" id="UP001153269"/>
    </source>
</evidence>
<comment type="caution">
    <text evidence="1">The sequence shown here is derived from an EMBL/GenBank/DDBJ whole genome shotgun (WGS) entry which is preliminary data.</text>
</comment>
<evidence type="ECO:0000313" key="1">
    <source>
        <dbReference type="EMBL" id="CAB1449990.1"/>
    </source>
</evidence>
<gene>
    <name evidence="1" type="ORF">PLEPLA_LOCUS37676</name>
</gene>
<organism evidence="1 2">
    <name type="scientific">Pleuronectes platessa</name>
    <name type="common">European plaice</name>
    <dbReference type="NCBI Taxonomy" id="8262"/>
    <lineage>
        <taxon>Eukaryota</taxon>
        <taxon>Metazoa</taxon>
        <taxon>Chordata</taxon>
        <taxon>Craniata</taxon>
        <taxon>Vertebrata</taxon>
        <taxon>Euteleostomi</taxon>
        <taxon>Actinopterygii</taxon>
        <taxon>Neopterygii</taxon>
        <taxon>Teleostei</taxon>
        <taxon>Neoteleostei</taxon>
        <taxon>Acanthomorphata</taxon>
        <taxon>Carangaria</taxon>
        <taxon>Pleuronectiformes</taxon>
        <taxon>Pleuronectoidei</taxon>
        <taxon>Pleuronectidae</taxon>
        <taxon>Pleuronectes</taxon>
    </lineage>
</organism>
<dbReference type="Proteomes" id="UP001153269">
    <property type="component" value="Unassembled WGS sequence"/>
</dbReference>
<protein>
    <submittedName>
        <fullName evidence="1">Uncharacterized protein</fullName>
    </submittedName>
</protein>
<dbReference type="AlphaFoldDB" id="A0A9N7VHW9"/>
<dbReference type="EMBL" id="CADEAL010004036">
    <property type="protein sequence ID" value="CAB1449990.1"/>
    <property type="molecule type" value="Genomic_DNA"/>
</dbReference>
<accession>A0A9N7VHW9</accession>
<reference evidence="1" key="1">
    <citation type="submission" date="2020-03" db="EMBL/GenBank/DDBJ databases">
        <authorList>
            <person name="Weist P."/>
        </authorList>
    </citation>
    <scope>NUCLEOTIDE SEQUENCE</scope>
</reference>
<proteinExistence type="predicted"/>
<sequence>MATLTLSDRLTGAEKCGSGLTGLNSQAGARLKIMSSSKIPFLELVGGTTKHAGLGYNSHHLPKKTQERSTVFSLYLHNEWLVVTPAPRLNTERASRERGGPMVVAEGTGRRGVLNFYFSWPE</sequence>
<name>A0A9N7VHW9_PLEPL</name>